<dbReference type="GO" id="GO:0016747">
    <property type="term" value="F:acyltransferase activity, transferring groups other than amino-acyl groups"/>
    <property type="evidence" value="ECO:0007669"/>
    <property type="project" value="UniProtKB-ARBA"/>
</dbReference>
<evidence type="ECO:0000256" key="1">
    <source>
        <dbReference type="ARBA" id="ARBA00022679"/>
    </source>
</evidence>
<organism evidence="3 4">
    <name type="scientific">Sorghum bicolor</name>
    <name type="common">Sorghum</name>
    <name type="synonym">Sorghum vulgare</name>
    <dbReference type="NCBI Taxonomy" id="4558"/>
    <lineage>
        <taxon>Eukaryota</taxon>
        <taxon>Viridiplantae</taxon>
        <taxon>Streptophyta</taxon>
        <taxon>Embryophyta</taxon>
        <taxon>Tracheophyta</taxon>
        <taxon>Spermatophyta</taxon>
        <taxon>Magnoliopsida</taxon>
        <taxon>Liliopsida</taxon>
        <taxon>Poales</taxon>
        <taxon>Poaceae</taxon>
        <taxon>PACMAD clade</taxon>
        <taxon>Panicoideae</taxon>
        <taxon>Andropogonodae</taxon>
        <taxon>Andropogoneae</taxon>
        <taxon>Sorghinae</taxon>
        <taxon>Sorghum</taxon>
    </lineage>
</organism>
<dbReference type="Pfam" id="PF02458">
    <property type="entry name" value="Transferase"/>
    <property type="match status" value="1"/>
</dbReference>
<protein>
    <submittedName>
        <fullName evidence="3">Uncharacterized protein</fullName>
    </submittedName>
</protein>
<proteinExistence type="predicted"/>
<name>A0A921U8Y9_SORBI</name>
<evidence type="ECO:0000256" key="2">
    <source>
        <dbReference type="ARBA" id="ARBA00023315"/>
    </source>
</evidence>
<dbReference type="InterPro" id="IPR051504">
    <property type="entry name" value="Plant_metabolite_acyltrans"/>
</dbReference>
<keyword evidence="1" id="KW-0808">Transferase</keyword>
<reference evidence="3" key="1">
    <citation type="journal article" date="2019" name="BMC Genomics">
        <title>A new reference genome for Sorghum bicolor reveals high levels of sequence similarity between sweet and grain genotypes: implications for the genetics of sugar metabolism.</title>
        <authorList>
            <person name="Cooper E.A."/>
            <person name="Brenton Z.W."/>
            <person name="Flinn B.S."/>
            <person name="Jenkins J."/>
            <person name="Shu S."/>
            <person name="Flowers D."/>
            <person name="Luo F."/>
            <person name="Wang Y."/>
            <person name="Xia P."/>
            <person name="Barry K."/>
            <person name="Daum C."/>
            <person name="Lipzen A."/>
            <person name="Yoshinaga Y."/>
            <person name="Schmutz J."/>
            <person name="Saski C."/>
            <person name="Vermerris W."/>
            <person name="Kresovich S."/>
        </authorList>
    </citation>
    <scope>NUCLEOTIDE SEQUENCE</scope>
</reference>
<keyword evidence="2" id="KW-0012">Acyltransferase</keyword>
<comment type="caution">
    <text evidence="3">The sequence shown here is derived from an EMBL/GenBank/DDBJ whole genome shotgun (WGS) entry which is preliminary data.</text>
</comment>
<reference evidence="3" key="2">
    <citation type="submission" date="2020-10" db="EMBL/GenBank/DDBJ databases">
        <authorList>
            <person name="Cooper E.A."/>
            <person name="Brenton Z.W."/>
            <person name="Flinn B.S."/>
            <person name="Jenkins J."/>
            <person name="Shu S."/>
            <person name="Flowers D."/>
            <person name="Luo F."/>
            <person name="Wang Y."/>
            <person name="Xia P."/>
            <person name="Barry K."/>
            <person name="Daum C."/>
            <person name="Lipzen A."/>
            <person name="Yoshinaga Y."/>
            <person name="Schmutz J."/>
            <person name="Saski C."/>
            <person name="Vermerris W."/>
            <person name="Kresovich S."/>
        </authorList>
    </citation>
    <scope>NUCLEOTIDE SEQUENCE</scope>
</reference>
<dbReference type="AlphaFoldDB" id="A0A921U8Y9"/>
<gene>
    <name evidence="3" type="ORF">BDA96_07G062000</name>
</gene>
<dbReference type="InterPro" id="IPR023213">
    <property type="entry name" value="CAT-like_dom_sf"/>
</dbReference>
<evidence type="ECO:0000313" key="4">
    <source>
        <dbReference type="Proteomes" id="UP000807115"/>
    </source>
</evidence>
<dbReference type="OrthoDB" id="1862401at2759"/>
<dbReference type="Proteomes" id="UP000807115">
    <property type="component" value="Chromosome 7"/>
</dbReference>
<dbReference type="EMBL" id="CM027686">
    <property type="protein sequence ID" value="KAG0522718.1"/>
    <property type="molecule type" value="Genomic_DNA"/>
</dbReference>
<dbReference type="PANTHER" id="PTHR31625">
    <property type="match status" value="1"/>
</dbReference>
<dbReference type="Gene3D" id="3.30.559.10">
    <property type="entry name" value="Chloramphenicol acetyltransferase-like domain"/>
    <property type="match status" value="2"/>
</dbReference>
<evidence type="ECO:0000313" key="3">
    <source>
        <dbReference type="EMBL" id="KAG0522718.1"/>
    </source>
</evidence>
<sequence length="622" mass="66540">MVVRSNETWRWTRIRTVVGCLASLGHKPRCSPRFSLIQRRCTYLYYYIYSSATRETTTSEPAQNVLELVFLVLESTGRRGFNQSVVVVVVVVVCSKNPLSLTAASYISSLAPTLRRRATPMGEANATGGAPPAAAPAVRVLSVSRVAPADRAAAADGDDPAMVVKLSFFDTPWVVLPPIQRVFLYSLPGGGDDADGHEFTDAVATLKTSLAATLAVYLPLAGKLAYDAGTGDVVVDCAAADDLGVAFVEAEADADDETTFDVRHLADDEAHDIPAFLALVPDLPTKVLPAPVMSVQATRLLRRGGGGLALGLSVHHAVADGQAVWRFMAAWVSAAREGSPVTKSLPAPHFGREVIHVPNGDESARHMLKMIAPNLPVASTMADYDFSQRFRLARRTFYLAGDDIRALKRRIAAAEEDDDGSNNNSRNKKPVSTFVALAAVGWTSFVRSKGLVAGDDTYLVFLADLRARLDPPVGDGYLGNCIKGVLATADAGDLLVDGGARGLLAASRAIQAAVAEMEAAPLAGTERWLEKMMGLPFTRLCNVAASPRFRVYEASDFGFGRPERVELVSMNHDGEMVLVGGRRDGEVQMSVSLDPARMDEFKAHVFASSASAPPPEDEVEGK</sequence>
<accession>A0A921U8Y9</accession>